<keyword evidence="3 8" id="KW-1133">Transmembrane helix</keyword>
<feature type="transmembrane region" description="Helical" evidence="8">
    <location>
        <begin position="35"/>
        <end position="58"/>
    </location>
</feature>
<feature type="non-terminal residue" evidence="10">
    <location>
        <position position="141"/>
    </location>
</feature>
<reference evidence="10 11" key="1">
    <citation type="submission" date="2019-09" db="EMBL/GenBank/DDBJ databases">
        <title>Bird 10,000 Genomes (B10K) Project - Family phase.</title>
        <authorList>
            <person name="Zhang G."/>
        </authorList>
    </citation>
    <scope>NUCLEOTIDE SEQUENCE [LARGE SCALE GENOMIC DNA]</scope>
    <source>
        <strain evidence="10">B10K-DU-001-04</strain>
        <tissue evidence="10">Muscle</tissue>
    </source>
</reference>
<dbReference type="OrthoDB" id="9896011at2759"/>
<evidence type="ECO:0000313" key="10">
    <source>
        <dbReference type="EMBL" id="NXF88531.1"/>
    </source>
</evidence>
<dbReference type="InterPro" id="IPR026234">
    <property type="entry name" value="MRGPCRFAMILY"/>
</dbReference>
<keyword evidence="7" id="KW-0807">Transducer</keyword>
<dbReference type="Proteomes" id="UP000583613">
    <property type="component" value="Unassembled WGS sequence"/>
</dbReference>
<keyword evidence="2 8" id="KW-0812">Transmembrane</keyword>
<comment type="subcellular location">
    <subcellularLocation>
        <location evidence="1">Membrane</location>
        <topology evidence="1">Multi-pass membrane protein</topology>
    </subcellularLocation>
</comment>
<feature type="domain" description="G-protein coupled receptors family 1 profile" evidence="9">
    <location>
        <begin position="50"/>
        <end position="141"/>
    </location>
</feature>
<dbReference type="PANTHER" id="PTHR11334:SF69">
    <property type="entry name" value="G-PROTEIN COUPLED RECEPTORS FAMILY 1 PROFILE DOMAIN-CONTAINING PROTEIN"/>
    <property type="match status" value="1"/>
</dbReference>
<sequence>ETITTDLPLSNLTSGHVDYGGNIDHTCFVSLELKAIAAVCMAISLCGLVGNGLVLWLLDFHVKHSPFPNYIANLAVLDFTLLLLFLLLMVAVLSFSTFCSNDLISLYLNFVSSAAFTCQFFELSSLAFLTAMSVQQCLDVL</sequence>
<comment type="caution">
    <text evidence="10">The sequence shown here is derived from an EMBL/GenBank/DDBJ whole genome shotgun (WGS) entry which is preliminary data.</text>
</comment>
<dbReference type="InterPro" id="IPR017452">
    <property type="entry name" value="GPCR_Rhodpsn_7TM"/>
</dbReference>
<name>A0A7K8XB65_9PICI</name>
<accession>A0A7K8XB65</accession>
<organism evidence="10 11">
    <name type="scientific">Eubucco bourcierii</name>
    <name type="common">red-headed barbet</name>
    <dbReference type="NCBI Taxonomy" id="91767"/>
    <lineage>
        <taxon>Eukaryota</taxon>
        <taxon>Metazoa</taxon>
        <taxon>Chordata</taxon>
        <taxon>Craniata</taxon>
        <taxon>Vertebrata</taxon>
        <taxon>Euteleostomi</taxon>
        <taxon>Archelosauria</taxon>
        <taxon>Archosauria</taxon>
        <taxon>Dinosauria</taxon>
        <taxon>Saurischia</taxon>
        <taxon>Theropoda</taxon>
        <taxon>Coelurosauria</taxon>
        <taxon>Aves</taxon>
        <taxon>Neognathae</taxon>
        <taxon>Neoaves</taxon>
        <taxon>Telluraves</taxon>
        <taxon>Coraciimorphae</taxon>
        <taxon>Piciformes</taxon>
        <taxon>Ramphastidae</taxon>
        <taxon>Eubucco</taxon>
    </lineage>
</organism>
<evidence type="ECO:0000256" key="3">
    <source>
        <dbReference type="ARBA" id="ARBA00022989"/>
    </source>
</evidence>
<keyword evidence="11" id="KW-1185">Reference proteome</keyword>
<dbReference type="SUPFAM" id="SSF81321">
    <property type="entry name" value="Family A G protein-coupled receptor-like"/>
    <property type="match status" value="1"/>
</dbReference>
<dbReference type="PROSITE" id="PS50262">
    <property type="entry name" value="G_PROTEIN_RECEP_F1_2"/>
    <property type="match status" value="1"/>
</dbReference>
<dbReference type="EMBL" id="VWZE01007570">
    <property type="protein sequence ID" value="NXF88531.1"/>
    <property type="molecule type" value="Genomic_DNA"/>
</dbReference>
<keyword evidence="4" id="KW-0297">G-protein coupled receptor</keyword>
<evidence type="ECO:0000256" key="8">
    <source>
        <dbReference type="SAM" id="Phobius"/>
    </source>
</evidence>
<evidence type="ECO:0000259" key="9">
    <source>
        <dbReference type="PROSITE" id="PS50262"/>
    </source>
</evidence>
<dbReference type="InterPro" id="IPR000276">
    <property type="entry name" value="GPCR_Rhodpsn"/>
</dbReference>
<keyword evidence="5 8" id="KW-0472">Membrane</keyword>
<dbReference type="PRINTS" id="PR00237">
    <property type="entry name" value="GPCRRHODOPSN"/>
</dbReference>
<gene>
    <name evidence="10" type="primary">Mrgprd</name>
    <name evidence="10" type="ORF">EUBBOU_R15503</name>
</gene>
<dbReference type="GO" id="GO:0004930">
    <property type="term" value="F:G protein-coupled receptor activity"/>
    <property type="evidence" value="ECO:0007669"/>
    <property type="project" value="UniProtKB-KW"/>
</dbReference>
<evidence type="ECO:0000256" key="6">
    <source>
        <dbReference type="ARBA" id="ARBA00023170"/>
    </source>
</evidence>
<evidence type="ECO:0000256" key="4">
    <source>
        <dbReference type="ARBA" id="ARBA00023040"/>
    </source>
</evidence>
<feature type="non-terminal residue" evidence="10">
    <location>
        <position position="1"/>
    </location>
</feature>
<evidence type="ECO:0000313" key="11">
    <source>
        <dbReference type="Proteomes" id="UP000583613"/>
    </source>
</evidence>
<evidence type="ECO:0000256" key="1">
    <source>
        <dbReference type="ARBA" id="ARBA00004141"/>
    </source>
</evidence>
<dbReference type="PANTHER" id="PTHR11334">
    <property type="entry name" value="MAS-RELATED G-PROTEIN COUPLED RECEPTOR"/>
    <property type="match status" value="1"/>
</dbReference>
<evidence type="ECO:0000256" key="2">
    <source>
        <dbReference type="ARBA" id="ARBA00022692"/>
    </source>
</evidence>
<protein>
    <submittedName>
        <fullName evidence="10">MRGRD protein</fullName>
    </submittedName>
</protein>
<feature type="transmembrane region" description="Helical" evidence="8">
    <location>
        <begin position="107"/>
        <end position="129"/>
    </location>
</feature>
<proteinExistence type="predicted"/>
<feature type="transmembrane region" description="Helical" evidence="8">
    <location>
        <begin position="70"/>
        <end position="95"/>
    </location>
</feature>
<keyword evidence="6" id="KW-0675">Receptor</keyword>
<evidence type="ECO:0000256" key="5">
    <source>
        <dbReference type="ARBA" id="ARBA00023136"/>
    </source>
</evidence>
<dbReference type="AlphaFoldDB" id="A0A7K8XB65"/>
<dbReference type="GO" id="GO:0005886">
    <property type="term" value="C:plasma membrane"/>
    <property type="evidence" value="ECO:0007669"/>
    <property type="project" value="TreeGrafter"/>
</dbReference>
<evidence type="ECO:0000256" key="7">
    <source>
        <dbReference type="ARBA" id="ARBA00023224"/>
    </source>
</evidence>
<dbReference type="Gene3D" id="1.20.1070.10">
    <property type="entry name" value="Rhodopsin 7-helix transmembrane proteins"/>
    <property type="match status" value="1"/>
</dbReference>